<dbReference type="PANTHER" id="PTHR46383:SF1">
    <property type="entry name" value="ASPARTATE AMINOTRANSFERASE"/>
    <property type="match status" value="1"/>
</dbReference>
<name>A0A0R2RRX5_9BACT</name>
<dbReference type="PANTHER" id="PTHR46383">
    <property type="entry name" value="ASPARTATE AMINOTRANSFERASE"/>
    <property type="match status" value="1"/>
</dbReference>
<evidence type="ECO:0000256" key="3">
    <source>
        <dbReference type="ARBA" id="ARBA00022576"/>
    </source>
</evidence>
<proteinExistence type="inferred from homology"/>
<dbReference type="InterPro" id="IPR015424">
    <property type="entry name" value="PyrdxlP-dep_Trfase"/>
</dbReference>
<sequence>MPLDTAERTLLLTPSATLAIDARAKSMRAEGLDVVGFGAGEPDFDTPEHIKAAAMGSLDAGFTKYTPSSGIPELRAAISEKLKAENNLSYEPSQIIVSCGAKHACFNAILATVNPGDEVLIPSPYWLSYPEMVRIAGGEPVMVPTKAENSYKLTPELFREYMSPMTKMVIINSPGNPTGSVYSENELAALAEVALEEEIFILSDEIYEKLVYDDAKHSSIGSFSKDLYNLTLTVNGFSKPYAMTGWRLGYVAAPVILAKTIESIQSHSTSHPTSFAQKGALAAYRGPQDCVQEMLKEYDKRRRRFCDLLGLIPKLSFVKPQGAFYILVDISRTGMSSTEFSEKLLEKERVAVVPGKAFGLDSTVRVSYATSIDQIEEGVRRIAKFCK</sequence>
<evidence type="ECO:0000256" key="2">
    <source>
        <dbReference type="ARBA" id="ARBA00007441"/>
    </source>
</evidence>
<protein>
    <recommendedName>
        <fullName evidence="6">Aminotransferase</fullName>
        <ecNumber evidence="6">2.6.1.-</ecNumber>
    </recommendedName>
</protein>
<dbReference type="InterPro" id="IPR015422">
    <property type="entry name" value="PyrdxlP-dep_Trfase_small"/>
</dbReference>
<dbReference type="PROSITE" id="PS00105">
    <property type="entry name" value="AA_TRANSFER_CLASS_1"/>
    <property type="match status" value="1"/>
</dbReference>
<dbReference type="InterPro" id="IPR004838">
    <property type="entry name" value="NHTrfase_class1_PyrdxlP-BS"/>
</dbReference>
<dbReference type="PRINTS" id="PR00753">
    <property type="entry name" value="ACCSYNTHASE"/>
</dbReference>
<dbReference type="GO" id="GO:0030170">
    <property type="term" value="F:pyridoxal phosphate binding"/>
    <property type="evidence" value="ECO:0007669"/>
    <property type="project" value="InterPro"/>
</dbReference>
<dbReference type="EC" id="2.6.1.-" evidence="6"/>
<dbReference type="InterPro" id="IPR015421">
    <property type="entry name" value="PyrdxlP-dep_Trfase_major"/>
</dbReference>
<dbReference type="Pfam" id="PF00155">
    <property type="entry name" value="Aminotran_1_2"/>
    <property type="match status" value="1"/>
</dbReference>
<organism evidence="8 9">
    <name type="scientific">Verrucomicrobia subdivision 6 bacterium BACL9 MAG-120507-bin52</name>
    <dbReference type="NCBI Taxonomy" id="1655590"/>
    <lineage>
        <taxon>Bacteria</taxon>
        <taxon>Pseudomonadati</taxon>
        <taxon>Verrucomicrobiota</taxon>
        <taxon>Verrucomicrobiia</taxon>
        <taxon>Verrucomicrobiales</taxon>
        <taxon>Verrucomicrobia subdivision 6</taxon>
    </lineage>
</organism>
<dbReference type="FunFam" id="3.40.640.10:FF:000033">
    <property type="entry name" value="Aspartate aminotransferase"/>
    <property type="match status" value="1"/>
</dbReference>
<dbReference type="AlphaFoldDB" id="A0A0R2RRX5"/>
<keyword evidence="3 6" id="KW-0032">Aminotransferase</keyword>
<comment type="cofactor">
    <cofactor evidence="1 6">
        <name>pyridoxal 5'-phosphate</name>
        <dbReference type="ChEBI" id="CHEBI:597326"/>
    </cofactor>
</comment>
<evidence type="ECO:0000256" key="6">
    <source>
        <dbReference type="RuleBase" id="RU000481"/>
    </source>
</evidence>
<dbReference type="EMBL" id="LIBO01000023">
    <property type="protein sequence ID" value="KRO62899.1"/>
    <property type="molecule type" value="Genomic_DNA"/>
</dbReference>
<dbReference type="InterPro" id="IPR004839">
    <property type="entry name" value="Aminotransferase_I/II_large"/>
</dbReference>
<gene>
    <name evidence="8" type="ORF">ABR82_02435</name>
</gene>
<dbReference type="GO" id="GO:0008483">
    <property type="term" value="F:transaminase activity"/>
    <property type="evidence" value="ECO:0007669"/>
    <property type="project" value="UniProtKB-KW"/>
</dbReference>
<evidence type="ECO:0000313" key="9">
    <source>
        <dbReference type="Proteomes" id="UP000051269"/>
    </source>
</evidence>
<dbReference type="InterPro" id="IPR050596">
    <property type="entry name" value="AspAT/PAT-like"/>
</dbReference>
<evidence type="ECO:0000256" key="4">
    <source>
        <dbReference type="ARBA" id="ARBA00022679"/>
    </source>
</evidence>
<evidence type="ECO:0000256" key="5">
    <source>
        <dbReference type="ARBA" id="ARBA00022898"/>
    </source>
</evidence>
<comment type="caution">
    <text evidence="8">The sequence shown here is derived from an EMBL/GenBank/DDBJ whole genome shotgun (WGS) entry which is preliminary data.</text>
</comment>
<dbReference type="SUPFAM" id="SSF53383">
    <property type="entry name" value="PLP-dependent transferases"/>
    <property type="match status" value="1"/>
</dbReference>
<comment type="similarity">
    <text evidence="2 6">Belongs to the class-I pyridoxal-phosphate-dependent aminotransferase family.</text>
</comment>
<reference evidence="8 9" key="1">
    <citation type="submission" date="2015-10" db="EMBL/GenBank/DDBJ databases">
        <title>Metagenome-Assembled Genomes uncover a global brackish microbiome.</title>
        <authorList>
            <person name="Hugerth L.W."/>
            <person name="Larsson J."/>
            <person name="Alneberg J."/>
            <person name="Lindh M.V."/>
            <person name="Legrand C."/>
            <person name="Pinhassi J."/>
            <person name="Andersson A.F."/>
        </authorList>
    </citation>
    <scope>NUCLEOTIDE SEQUENCE [LARGE SCALE GENOMIC DNA]</scope>
    <source>
        <strain evidence="8">BACL18 MAG-120507-bin52</strain>
    </source>
</reference>
<dbReference type="Proteomes" id="UP000051269">
    <property type="component" value="Unassembled WGS sequence"/>
</dbReference>
<evidence type="ECO:0000313" key="8">
    <source>
        <dbReference type="EMBL" id="KRO62899.1"/>
    </source>
</evidence>
<accession>A0A0R2RRX5</accession>
<keyword evidence="5" id="KW-0663">Pyridoxal phosphate</keyword>
<dbReference type="GO" id="GO:0006520">
    <property type="term" value="P:amino acid metabolic process"/>
    <property type="evidence" value="ECO:0007669"/>
    <property type="project" value="InterPro"/>
</dbReference>
<feature type="domain" description="Aminotransferase class I/classII large" evidence="7">
    <location>
        <begin position="33"/>
        <end position="382"/>
    </location>
</feature>
<dbReference type="Gene3D" id="3.40.640.10">
    <property type="entry name" value="Type I PLP-dependent aspartate aminotransferase-like (Major domain)"/>
    <property type="match status" value="1"/>
</dbReference>
<keyword evidence="4 6" id="KW-0808">Transferase</keyword>
<dbReference type="CDD" id="cd00609">
    <property type="entry name" value="AAT_like"/>
    <property type="match status" value="1"/>
</dbReference>
<evidence type="ECO:0000256" key="1">
    <source>
        <dbReference type="ARBA" id="ARBA00001933"/>
    </source>
</evidence>
<evidence type="ECO:0000259" key="7">
    <source>
        <dbReference type="Pfam" id="PF00155"/>
    </source>
</evidence>
<dbReference type="Gene3D" id="3.90.1150.10">
    <property type="entry name" value="Aspartate Aminotransferase, domain 1"/>
    <property type="match status" value="1"/>
</dbReference>